<dbReference type="RefSeq" id="WP_203659440.1">
    <property type="nucleotide sequence ID" value="NZ_BAAAZM010000008.1"/>
</dbReference>
<evidence type="ECO:0000256" key="3">
    <source>
        <dbReference type="ARBA" id="ARBA00011738"/>
    </source>
</evidence>
<dbReference type="FunFam" id="2.40.110.10:FF:000002">
    <property type="entry name" value="Acyl-CoA dehydrogenase fadE12"/>
    <property type="match status" value="1"/>
</dbReference>
<dbReference type="EMBL" id="BOMB01000021">
    <property type="protein sequence ID" value="GID12933.1"/>
    <property type="molecule type" value="Genomic_DNA"/>
</dbReference>
<dbReference type="SUPFAM" id="SSF56645">
    <property type="entry name" value="Acyl-CoA dehydrogenase NM domain-like"/>
    <property type="match status" value="1"/>
</dbReference>
<dbReference type="GO" id="GO:0003995">
    <property type="term" value="F:acyl-CoA dehydrogenase activity"/>
    <property type="evidence" value="ECO:0007669"/>
    <property type="project" value="TreeGrafter"/>
</dbReference>
<dbReference type="SUPFAM" id="SSF47203">
    <property type="entry name" value="Acyl-CoA dehydrogenase C-terminal domain-like"/>
    <property type="match status" value="1"/>
</dbReference>
<dbReference type="Pfam" id="PF02771">
    <property type="entry name" value="Acyl-CoA_dh_N"/>
    <property type="match status" value="1"/>
</dbReference>
<feature type="domain" description="Acyl-CoA oxidase/dehydrogenase middle" evidence="9">
    <location>
        <begin position="134"/>
        <end position="234"/>
    </location>
</feature>
<accession>A0A8J3JDR9</accession>
<keyword evidence="4 7" id="KW-0285">Flavoprotein</keyword>
<evidence type="ECO:0000259" key="10">
    <source>
        <dbReference type="Pfam" id="PF02771"/>
    </source>
</evidence>
<dbReference type="InterPro" id="IPR013786">
    <property type="entry name" value="AcylCoA_DH/ox_N"/>
</dbReference>
<dbReference type="Gene3D" id="2.40.110.10">
    <property type="entry name" value="Butyryl-CoA Dehydrogenase, subunit A, domain 2"/>
    <property type="match status" value="1"/>
</dbReference>
<comment type="cofactor">
    <cofactor evidence="1 7">
        <name>FAD</name>
        <dbReference type="ChEBI" id="CHEBI:57692"/>
    </cofactor>
</comment>
<reference evidence="11" key="1">
    <citation type="submission" date="2021-01" db="EMBL/GenBank/DDBJ databases">
        <title>Whole genome shotgun sequence of Actinocatenispora rupis NBRC 107355.</title>
        <authorList>
            <person name="Komaki H."/>
            <person name="Tamura T."/>
        </authorList>
    </citation>
    <scope>NUCLEOTIDE SEQUENCE</scope>
    <source>
        <strain evidence="11">NBRC 107355</strain>
    </source>
</reference>
<name>A0A8J3JDR9_9ACTN</name>
<feature type="domain" description="Acyl-CoA dehydrogenase/oxidase N-terminal" evidence="10">
    <location>
        <begin position="9"/>
        <end position="130"/>
    </location>
</feature>
<keyword evidence="5 7" id="KW-0274">FAD</keyword>
<evidence type="ECO:0000313" key="12">
    <source>
        <dbReference type="Proteomes" id="UP000612808"/>
    </source>
</evidence>
<sequence length="402" mass="44006">MDFGYGERATALHRAAERFLTDHVLPAEPEFAAQAAAAPDVWDAPPAMAGLRAKARELGLWNLFLPDPDLGAGLSIVEYAPIAELSGHSPRIMPEAMNCSAPDTGNMELLAMFGTDEQRATWLEPLLRGEIRSCFSMTEPDVASSDASNVTTRIERDGDTYVVTGHKWWSSGGMNPRCRIAIVLGVTDPDGPRHRRHSMILVPLDTPGVRIRRATTVFGYDERTHGGHAEIEYDQVRVPAGNLLGGENEGFAIAQARLGPGRIHHCMRLIGMAERALSLMCQRVRTRTAFGRPLADQGVIRDWIAEARIRIEQARLLVLKTAWLMDTVGNRGAATEIAAIKVVVPEMAGWVIDRAIQAYGAAGVSGDTPLAELYAHARTLRIADGPDEVHRRTVARQELGRY</sequence>
<dbReference type="AlphaFoldDB" id="A0A8J3JDR9"/>
<feature type="domain" description="Acyl-CoA dehydrogenase/oxidase C-terminal" evidence="8">
    <location>
        <begin position="248"/>
        <end position="397"/>
    </location>
</feature>
<dbReference type="GO" id="GO:0033539">
    <property type="term" value="P:fatty acid beta-oxidation using acyl-CoA dehydrogenase"/>
    <property type="evidence" value="ECO:0007669"/>
    <property type="project" value="TreeGrafter"/>
</dbReference>
<dbReference type="InterPro" id="IPR037069">
    <property type="entry name" value="AcylCoA_DH/ox_N_sf"/>
</dbReference>
<comment type="subunit">
    <text evidence="3">Homodimer.</text>
</comment>
<keyword evidence="6 7" id="KW-0560">Oxidoreductase</keyword>
<comment type="similarity">
    <text evidence="2 7">Belongs to the acyl-CoA dehydrogenase family.</text>
</comment>
<dbReference type="InterPro" id="IPR050741">
    <property type="entry name" value="Acyl-CoA_dehydrogenase"/>
</dbReference>
<gene>
    <name evidence="11" type="primary">acd</name>
    <name evidence="11" type="ORF">Aru02nite_38220</name>
</gene>
<evidence type="ECO:0000256" key="1">
    <source>
        <dbReference type="ARBA" id="ARBA00001974"/>
    </source>
</evidence>
<dbReference type="InterPro" id="IPR036250">
    <property type="entry name" value="AcylCo_DH-like_C"/>
</dbReference>
<evidence type="ECO:0000256" key="2">
    <source>
        <dbReference type="ARBA" id="ARBA00009347"/>
    </source>
</evidence>
<dbReference type="InterPro" id="IPR006091">
    <property type="entry name" value="Acyl-CoA_Oxase/DH_mid-dom"/>
</dbReference>
<dbReference type="PANTHER" id="PTHR48083">
    <property type="entry name" value="MEDIUM-CHAIN SPECIFIC ACYL-COA DEHYDROGENASE, MITOCHONDRIAL-RELATED"/>
    <property type="match status" value="1"/>
</dbReference>
<evidence type="ECO:0000256" key="7">
    <source>
        <dbReference type="RuleBase" id="RU362125"/>
    </source>
</evidence>
<dbReference type="GO" id="GO:0005737">
    <property type="term" value="C:cytoplasm"/>
    <property type="evidence" value="ECO:0007669"/>
    <property type="project" value="TreeGrafter"/>
</dbReference>
<dbReference type="InterPro" id="IPR009075">
    <property type="entry name" value="AcylCo_DH/oxidase_C"/>
</dbReference>
<evidence type="ECO:0000313" key="11">
    <source>
        <dbReference type="EMBL" id="GID12933.1"/>
    </source>
</evidence>
<comment type="caution">
    <text evidence="11">The sequence shown here is derived from an EMBL/GenBank/DDBJ whole genome shotgun (WGS) entry which is preliminary data.</text>
</comment>
<dbReference type="Proteomes" id="UP000612808">
    <property type="component" value="Unassembled WGS sequence"/>
</dbReference>
<keyword evidence="12" id="KW-1185">Reference proteome</keyword>
<proteinExistence type="inferred from homology"/>
<dbReference type="Gene3D" id="1.10.540.10">
    <property type="entry name" value="Acyl-CoA dehydrogenase/oxidase, N-terminal domain"/>
    <property type="match status" value="1"/>
</dbReference>
<dbReference type="Pfam" id="PF00441">
    <property type="entry name" value="Acyl-CoA_dh_1"/>
    <property type="match status" value="1"/>
</dbReference>
<evidence type="ECO:0000259" key="9">
    <source>
        <dbReference type="Pfam" id="PF02770"/>
    </source>
</evidence>
<dbReference type="Gene3D" id="1.20.140.10">
    <property type="entry name" value="Butyryl-CoA Dehydrogenase, subunit A, domain 3"/>
    <property type="match status" value="1"/>
</dbReference>
<dbReference type="GO" id="GO:0050660">
    <property type="term" value="F:flavin adenine dinucleotide binding"/>
    <property type="evidence" value="ECO:0007669"/>
    <property type="project" value="InterPro"/>
</dbReference>
<dbReference type="FunFam" id="1.20.140.10:FF:000018">
    <property type="entry name" value="Acyl-CoA dehydrogenase family member 10"/>
    <property type="match status" value="1"/>
</dbReference>
<evidence type="ECO:0000256" key="5">
    <source>
        <dbReference type="ARBA" id="ARBA00022827"/>
    </source>
</evidence>
<dbReference type="InterPro" id="IPR046373">
    <property type="entry name" value="Acyl-CoA_Oxase/DH_mid-dom_sf"/>
</dbReference>
<organism evidence="11 12">
    <name type="scientific">Actinocatenispora rupis</name>
    <dbReference type="NCBI Taxonomy" id="519421"/>
    <lineage>
        <taxon>Bacteria</taxon>
        <taxon>Bacillati</taxon>
        <taxon>Actinomycetota</taxon>
        <taxon>Actinomycetes</taxon>
        <taxon>Micromonosporales</taxon>
        <taxon>Micromonosporaceae</taxon>
        <taxon>Actinocatenispora</taxon>
    </lineage>
</organism>
<evidence type="ECO:0000256" key="6">
    <source>
        <dbReference type="ARBA" id="ARBA00023002"/>
    </source>
</evidence>
<protein>
    <submittedName>
        <fullName evidence="11">Acyl-CoA dehydrogenase</fullName>
    </submittedName>
</protein>
<dbReference type="PANTHER" id="PTHR48083:SF13">
    <property type="entry name" value="ACYL-COA DEHYDROGENASE FAMILY MEMBER 11"/>
    <property type="match status" value="1"/>
</dbReference>
<dbReference type="InterPro" id="IPR009100">
    <property type="entry name" value="AcylCoA_DH/oxidase_NM_dom_sf"/>
</dbReference>
<evidence type="ECO:0000256" key="4">
    <source>
        <dbReference type="ARBA" id="ARBA00022630"/>
    </source>
</evidence>
<evidence type="ECO:0000259" key="8">
    <source>
        <dbReference type="Pfam" id="PF00441"/>
    </source>
</evidence>
<dbReference type="Pfam" id="PF02770">
    <property type="entry name" value="Acyl-CoA_dh_M"/>
    <property type="match status" value="1"/>
</dbReference>